<dbReference type="EMBL" id="AGNK02005179">
    <property type="status" value="NOT_ANNOTATED_CDS"/>
    <property type="molecule type" value="Genomic_DNA"/>
</dbReference>
<protein>
    <submittedName>
        <fullName evidence="1 2">Uncharacterized protein</fullName>
    </submittedName>
</protein>
<reference evidence="1 3" key="1">
    <citation type="journal article" date="2012" name="Nat. Biotechnol.">
        <title>Reference genome sequence of the model plant Setaria.</title>
        <authorList>
            <person name="Bennetzen J.L."/>
            <person name="Schmutz J."/>
            <person name="Wang H."/>
            <person name="Percifield R."/>
            <person name="Hawkins J."/>
            <person name="Pontaroli A.C."/>
            <person name="Estep M."/>
            <person name="Feng L."/>
            <person name="Vaughn J.N."/>
            <person name="Grimwood J."/>
            <person name="Jenkins J."/>
            <person name="Barry K."/>
            <person name="Lindquist E."/>
            <person name="Hellsten U."/>
            <person name="Deshpande S."/>
            <person name="Wang X."/>
            <person name="Wu X."/>
            <person name="Mitros T."/>
            <person name="Triplett J."/>
            <person name="Yang X."/>
            <person name="Ye C.Y."/>
            <person name="Mauro-Herrera M."/>
            <person name="Wang L."/>
            <person name="Li P."/>
            <person name="Sharma M."/>
            <person name="Sharma R."/>
            <person name="Ronald P.C."/>
            <person name="Panaud O."/>
            <person name="Kellogg E.A."/>
            <person name="Brutnell T.P."/>
            <person name="Doust A.N."/>
            <person name="Tuskan G.A."/>
            <person name="Rokhsar D."/>
            <person name="Devos K.M."/>
        </authorList>
    </citation>
    <scope>NUCLEOTIDE SEQUENCE [LARGE SCALE GENOMIC DNA]</scope>
    <source>
        <strain evidence="3">cv. Yugu1</strain>
        <strain evidence="1">Yugu1</strain>
    </source>
</reference>
<dbReference type="Proteomes" id="UP000004995">
    <property type="component" value="Unassembled WGS sequence"/>
</dbReference>
<sequence length="76" mass="8322">MEVATVCYYSTRDNLRLLNRVNKGTTKPCGTVNVNKIFAMPCGPVPRAGEVGGAEREVVMIKIQLLFSVLDIGTHK</sequence>
<keyword evidence="3" id="KW-1185">Reference proteome</keyword>
<accession>K3ZKR1</accession>
<reference evidence="2" key="3">
    <citation type="submission" date="2018-08" db="UniProtKB">
        <authorList>
            <consortium name="EnsemblPlants"/>
        </authorList>
    </citation>
    <scope>IDENTIFICATION</scope>
    <source>
        <strain evidence="2">Yugu1</strain>
    </source>
</reference>
<name>K3ZKR1_SETIT</name>
<reference evidence="1" key="2">
    <citation type="submission" date="2015-07" db="EMBL/GenBank/DDBJ databases">
        <authorList>
            <person name="Noorani M."/>
        </authorList>
    </citation>
    <scope>NUCLEOTIDE SEQUENCE</scope>
    <source>
        <strain evidence="1">Yugu1</strain>
    </source>
</reference>
<dbReference type="EMBL" id="CM003535">
    <property type="protein sequence ID" value="RCV39249.1"/>
    <property type="molecule type" value="Genomic_DNA"/>
</dbReference>
<proteinExistence type="predicted"/>
<evidence type="ECO:0000313" key="2">
    <source>
        <dbReference type="EnsemblPlants" id="KQK95567"/>
    </source>
</evidence>
<dbReference type="HOGENOM" id="CLU_2659216_0_0_1"/>
<evidence type="ECO:0000313" key="3">
    <source>
        <dbReference type="Proteomes" id="UP000004995"/>
    </source>
</evidence>
<gene>
    <name evidence="1" type="ORF">SETIT_8G208700v2</name>
</gene>
<dbReference type="Gramene" id="KQK95567">
    <property type="protein sequence ID" value="KQK95567"/>
    <property type="gene ID" value="SETIT_027167mg"/>
</dbReference>
<organism evidence="2 3">
    <name type="scientific">Setaria italica</name>
    <name type="common">Foxtail millet</name>
    <name type="synonym">Panicum italicum</name>
    <dbReference type="NCBI Taxonomy" id="4555"/>
    <lineage>
        <taxon>Eukaryota</taxon>
        <taxon>Viridiplantae</taxon>
        <taxon>Streptophyta</taxon>
        <taxon>Embryophyta</taxon>
        <taxon>Tracheophyta</taxon>
        <taxon>Spermatophyta</taxon>
        <taxon>Magnoliopsida</taxon>
        <taxon>Liliopsida</taxon>
        <taxon>Poales</taxon>
        <taxon>Poaceae</taxon>
        <taxon>PACMAD clade</taxon>
        <taxon>Panicoideae</taxon>
        <taxon>Panicodae</taxon>
        <taxon>Paniceae</taxon>
        <taxon>Cenchrinae</taxon>
        <taxon>Setaria</taxon>
    </lineage>
</organism>
<dbReference type="AlphaFoldDB" id="K3ZKR1"/>
<dbReference type="EnsemblPlants" id="KQK95567">
    <property type="protein sequence ID" value="KQK95567"/>
    <property type="gene ID" value="SETIT_027167mg"/>
</dbReference>
<evidence type="ECO:0000313" key="1">
    <source>
        <dbReference type="EMBL" id="RCV39249.1"/>
    </source>
</evidence>